<keyword evidence="1" id="KW-0732">Signal</keyword>
<name>A0A069ZV75_CHLMR</name>
<gene>
    <name evidence="2" type="ORF">BD36_03475</name>
</gene>
<dbReference type="AlphaFoldDB" id="A0A069ZV75"/>
<evidence type="ECO:0000313" key="2">
    <source>
        <dbReference type="EMBL" id="AJR10721.1"/>
    </source>
</evidence>
<dbReference type="InterPro" id="IPR022565">
    <property type="entry name" value="DUF2608"/>
</dbReference>
<organism evidence="2 3">
    <name type="scientific">Chlamydia muridarum</name>
    <dbReference type="NCBI Taxonomy" id="83560"/>
    <lineage>
        <taxon>Bacteria</taxon>
        <taxon>Pseudomonadati</taxon>
        <taxon>Chlamydiota</taxon>
        <taxon>Chlamydiia</taxon>
        <taxon>Chlamydiales</taxon>
        <taxon>Chlamydiaceae</taxon>
        <taxon>Chlamydia/Chlamydophila group</taxon>
        <taxon>Chlamydia</taxon>
    </lineage>
</organism>
<evidence type="ECO:0000256" key="1">
    <source>
        <dbReference type="ARBA" id="ARBA00022729"/>
    </source>
</evidence>
<accession>A0A069ZV75</accession>
<dbReference type="EMBL" id="CP007217">
    <property type="protein sequence ID" value="AJR10721.1"/>
    <property type="molecule type" value="Genomic_DNA"/>
</dbReference>
<dbReference type="Pfam" id="PF11019">
    <property type="entry name" value="DUF2608"/>
    <property type="match status" value="1"/>
</dbReference>
<dbReference type="KEGG" id="cmx:DNC_03295"/>
<sequence>MRFLFAFILLCSPWVSEASQNIVTVKTIHEVASDILYDNTNYWLILDIDDVLFEGAEALSHSSWFERSIQGMRALGASEKEAWEAIYPEWLAIQHQGSIKQIETAIPLLITKVQNQDKIVFAYSERQLCAQNVTFEQLATINLSFDKPNLPYASLPPSISFTKGVLFGAEIHKGLGLQLFLDAQPDLPEKIIYIDNEKYNVMRVGEVCNQKNIPYLGIIYTAPKYLSPTYLPDIAKVQYLFRQKLLSNEAAALLLRHRLDK</sequence>
<dbReference type="PATRIC" id="fig|243161.6.peg.689"/>
<reference evidence="2 3" key="1">
    <citation type="submission" date="2014-02" db="EMBL/GenBank/DDBJ databases">
        <authorList>
            <person name="Chen C."/>
            <person name="Conrad T.A."/>
            <person name="Zhou Z."/>
            <person name="Lai Z."/>
            <person name="Zhong G."/>
        </authorList>
    </citation>
    <scope>NUCLEOTIDE SEQUENCE [LARGE SCALE GENOMIC DNA]</scope>
    <source>
        <strain evidence="2 3">Nigg3-28</strain>
    </source>
</reference>
<dbReference type="Proteomes" id="UP000260363">
    <property type="component" value="Chromosome"/>
</dbReference>
<dbReference type="KEGG" id="cmg:NC81_03290"/>
<protein>
    <submittedName>
        <fullName evidence="2">Membrane protein</fullName>
    </submittedName>
</protein>
<dbReference type="RefSeq" id="WP_010231115.1">
    <property type="nucleotide sequence ID" value="NZ_CP007217.1"/>
</dbReference>
<proteinExistence type="predicted"/>
<evidence type="ECO:0000313" key="3">
    <source>
        <dbReference type="Proteomes" id="UP000260363"/>
    </source>
</evidence>
<dbReference type="GeneID" id="1246011"/>
<dbReference type="KEGG" id="cmm:NC80_03275"/>
<dbReference type="OMA" id="DEENFWL"/>
<dbReference type="STRING" id="83560.NC80_03275"/>